<dbReference type="Proteomes" id="UP000574390">
    <property type="component" value="Unassembled WGS sequence"/>
</dbReference>
<comment type="subcellular location">
    <subcellularLocation>
        <location evidence="1">Cell projection</location>
        <location evidence="1">Cilium</location>
    </subcellularLocation>
    <subcellularLocation>
        <location evidence="2">Cytoplasm</location>
    </subcellularLocation>
</comment>
<comment type="caution">
    <text evidence="7">The sequence shown here is derived from an EMBL/GenBank/DDBJ whole genome shotgun (WGS) entry which is preliminary data.</text>
</comment>
<evidence type="ECO:0000256" key="2">
    <source>
        <dbReference type="ARBA" id="ARBA00004496"/>
    </source>
</evidence>
<evidence type="ECO:0000256" key="4">
    <source>
        <dbReference type="ARBA" id="ARBA00023069"/>
    </source>
</evidence>
<dbReference type="GO" id="GO:0060271">
    <property type="term" value="P:cilium assembly"/>
    <property type="evidence" value="ECO:0007669"/>
    <property type="project" value="TreeGrafter"/>
</dbReference>
<sequence length="566" mass="61861">MNLSTEVINFGIIPIDKSSFRDIFVRNESPETEEFSFFKREDHGSSNLEVRIQPESSTVPPGDSVSVRVEVRATDCASEGGPFETFYDVHLGGMNTPARLHLMGTFVKQELELAVEGTDPGTVDFGQVYCGLRKTVKVRLVNKGPLNLSFSSSLVEADEAPPGVIEASPINGVVKAFDTTTIHVSFRPPKYIERKGFKCTRATQEIITQYQCQVKVESKDLLDCQLTLPVVGSSIVPTLSVAPSSLDFGGCPVGERRDIVLTLRNEHASLPIDWAIPIICHINVRPAAGKIGPLSTQEVVVTFSPKSLGNHQRDISIMYCNKLYSVKVYAIGWGEVAGGPGQKQRHGLEAIPEDFAPEYKFVDQDEVNVQRAAAAAVVKEGARPITLTRIMKSKSTSRLLAKGMDHAESSMLLRSVLLERTGETTQYALSPSGMQEHIRNKKFYNESIRKAAREGKKARSGGEVDIFGAGDVDLGMYRKLRSPRLSVDEILHDELYQLKLVDGGGESHRGVTGLMYQHDGMELLSKKHEPGPLTQVEAAPVIADVSGSGVNSGVDGDDPCEWHEAV</sequence>
<evidence type="ECO:0000256" key="1">
    <source>
        <dbReference type="ARBA" id="ARBA00004138"/>
    </source>
</evidence>
<feature type="domain" description="HYDIN/VesB/CFA65-like Ig-like" evidence="6">
    <location>
        <begin position="237"/>
        <end position="321"/>
    </location>
</feature>
<gene>
    <name evidence="7" type="ORF">FOZ62_029071</name>
</gene>
<evidence type="ECO:0000313" key="8">
    <source>
        <dbReference type="Proteomes" id="UP000574390"/>
    </source>
</evidence>
<protein>
    <submittedName>
        <fullName evidence="7">Chromosome X 22</fullName>
    </submittedName>
</protein>
<evidence type="ECO:0000256" key="5">
    <source>
        <dbReference type="ARBA" id="ARBA00023273"/>
    </source>
</evidence>
<name>A0A7J6SJ98_PEROL</name>
<dbReference type="AlphaFoldDB" id="A0A7J6SJ98"/>
<dbReference type="GO" id="GO:0005929">
    <property type="term" value="C:cilium"/>
    <property type="evidence" value="ECO:0007669"/>
    <property type="project" value="UniProtKB-SubCell"/>
</dbReference>
<evidence type="ECO:0000313" key="7">
    <source>
        <dbReference type="EMBL" id="KAF4732823.1"/>
    </source>
</evidence>
<evidence type="ECO:0000259" key="6">
    <source>
        <dbReference type="Pfam" id="PF22544"/>
    </source>
</evidence>
<dbReference type="InterPro" id="IPR013783">
    <property type="entry name" value="Ig-like_fold"/>
</dbReference>
<keyword evidence="5" id="KW-0966">Cell projection</keyword>
<dbReference type="EMBL" id="JABANM010014320">
    <property type="protein sequence ID" value="KAF4732823.1"/>
    <property type="molecule type" value="Genomic_DNA"/>
</dbReference>
<keyword evidence="3" id="KW-0963">Cytoplasm</keyword>
<dbReference type="InterPro" id="IPR053879">
    <property type="entry name" value="HYDIN_VesB_CFA65-like_Ig"/>
</dbReference>
<dbReference type="Pfam" id="PF22544">
    <property type="entry name" value="HYDIN_VesB_CFA65-like_Ig"/>
    <property type="match status" value="1"/>
</dbReference>
<organism evidence="7 8">
    <name type="scientific">Perkinsus olseni</name>
    <name type="common">Perkinsus atlanticus</name>
    <dbReference type="NCBI Taxonomy" id="32597"/>
    <lineage>
        <taxon>Eukaryota</taxon>
        <taxon>Sar</taxon>
        <taxon>Alveolata</taxon>
        <taxon>Perkinsozoa</taxon>
        <taxon>Perkinsea</taxon>
        <taxon>Perkinsida</taxon>
        <taxon>Perkinsidae</taxon>
        <taxon>Perkinsus</taxon>
    </lineage>
</organism>
<evidence type="ECO:0000256" key="3">
    <source>
        <dbReference type="ARBA" id="ARBA00022490"/>
    </source>
</evidence>
<dbReference type="PANTHER" id="PTHR45912:SF3">
    <property type="entry name" value="CILIA- AND FLAGELLA-ASSOCIATED PROTEIN 47"/>
    <property type="match status" value="1"/>
</dbReference>
<dbReference type="PANTHER" id="PTHR45912">
    <property type="entry name" value="CILIA- AND FLAGELLA-ASSOCIATED PROTEIN 47"/>
    <property type="match status" value="1"/>
</dbReference>
<keyword evidence="4" id="KW-0969">Cilium</keyword>
<dbReference type="Gene3D" id="2.60.40.10">
    <property type="entry name" value="Immunoglobulins"/>
    <property type="match status" value="3"/>
</dbReference>
<reference evidence="7 8" key="1">
    <citation type="submission" date="2020-04" db="EMBL/GenBank/DDBJ databases">
        <title>Perkinsus olseni comparative genomics.</title>
        <authorList>
            <person name="Bogema D.R."/>
        </authorList>
    </citation>
    <scope>NUCLEOTIDE SEQUENCE [LARGE SCALE GENOMIC DNA]</scope>
    <source>
        <strain evidence="7">ATCC PRA-205</strain>
    </source>
</reference>
<accession>A0A7J6SJ98</accession>
<proteinExistence type="predicted"/>
<dbReference type="GO" id="GO:0005737">
    <property type="term" value="C:cytoplasm"/>
    <property type="evidence" value="ECO:0007669"/>
    <property type="project" value="UniProtKB-SubCell"/>
</dbReference>